<dbReference type="AlphaFoldDB" id="A0A1H8U4W1"/>
<accession>A0A1H8U4W1</accession>
<dbReference type="InterPro" id="IPR048868">
    <property type="entry name" value="OGG-like_put"/>
</dbReference>
<proteinExistence type="predicted"/>
<dbReference type="Proteomes" id="UP000181951">
    <property type="component" value="Unassembled WGS sequence"/>
</dbReference>
<evidence type="ECO:0000313" key="1">
    <source>
        <dbReference type="EMBL" id="SEO98211.1"/>
    </source>
</evidence>
<reference evidence="1 2" key="1">
    <citation type="submission" date="2016-10" db="EMBL/GenBank/DDBJ databases">
        <authorList>
            <person name="de Groot N.N."/>
        </authorList>
    </citation>
    <scope>NUCLEOTIDE SEQUENCE [LARGE SCALE GENOMIC DNA]</scope>
    <source>
        <strain evidence="1 2">CGMCC 4.2026</strain>
    </source>
</reference>
<evidence type="ECO:0000313" key="2">
    <source>
        <dbReference type="Proteomes" id="UP000181951"/>
    </source>
</evidence>
<sequence length="159" mass="17300">MWGKGKRGTPAGSGPATLSVVLAAALAMLRTRGSQHAYAELEGKVRGFGPAFFTKFLYFAATAVPPALDPKPLILDSVLAARMRSMAEVVGRDTGHDPHGKIAAWVWSDGAWTPHRYQVYLSFMEAAARQMAATDGWPSHAHPDLLEYALFNTTWQSRS</sequence>
<protein>
    <submittedName>
        <fullName evidence="1">Uncharacterized protein</fullName>
    </submittedName>
</protein>
<gene>
    <name evidence="1" type="ORF">SAMN05216267_106415</name>
</gene>
<name>A0A1H8U4W1_9ACTN</name>
<organism evidence="1 2">
    <name type="scientific">Actinacidiphila rubida</name>
    <dbReference type="NCBI Taxonomy" id="310780"/>
    <lineage>
        <taxon>Bacteria</taxon>
        <taxon>Bacillati</taxon>
        <taxon>Actinomycetota</taxon>
        <taxon>Actinomycetes</taxon>
        <taxon>Kitasatosporales</taxon>
        <taxon>Streptomycetaceae</taxon>
        <taxon>Actinacidiphila</taxon>
    </lineage>
</organism>
<dbReference type="Pfam" id="PF21790">
    <property type="entry name" value="OGG"/>
    <property type="match status" value="1"/>
</dbReference>
<dbReference type="EMBL" id="FODD01000064">
    <property type="protein sequence ID" value="SEO98211.1"/>
    <property type="molecule type" value="Genomic_DNA"/>
</dbReference>
<keyword evidence="2" id="KW-1185">Reference proteome</keyword>
<dbReference type="OrthoDB" id="4077754at2"/>